<evidence type="ECO:0000313" key="2">
    <source>
        <dbReference type="Proteomes" id="UP000054925"/>
    </source>
</evidence>
<organism evidence="1 2">
    <name type="scientific">Caballeronia terrestris</name>
    <dbReference type="NCBI Taxonomy" id="1226301"/>
    <lineage>
        <taxon>Bacteria</taxon>
        <taxon>Pseudomonadati</taxon>
        <taxon>Pseudomonadota</taxon>
        <taxon>Betaproteobacteria</taxon>
        <taxon>Burkholderiales</taxon>
        <taxon>Burkholderiaceae</taxon>
        <taxon>Caballeronia</taxon>
    </lineage>
</organism>
<dbReference type="Proteomes" id="UP000054925">
    <property type="component" value="Unassembled WGS sequence"/>
</dbReference>
<sequence length="135" mass="14521">MPRRVRIAGGRAVSVVSDNALKECFEDLIDRPRSGVIRIDDANLVRDLALEPLGEALAVAHSDVAALGKLFTDSVSLAIVSRVVVRHFTAAQKTRGAPGISRRNFAARRERVPMSFCCDAGSNVGSICCSNRSIQ</sequence>
<reference evidence="1" key="1">
    <citation type="submission" date="2016-01" db="EMBL/GenBank/DDBJ databases">
        <authorList>
            <person name="Peeters C."/>
        </authorList>
    </citation>
    <scope>NUCLEOTIDE SEQUENCE [LARGE SCALE GENOMIC DNA]</scope>
    <source>
        <strain evidence="1">LMG 22937</strain>
    </source>
</reference>
<dbReference type="AlphaFoldDB" id="A0A158FLY9"/>
<protein>
    <submittedName>
        <fullName evidence="1">AraC family transcriptional regulator</fullName>
    </submittedName>
</protein>
<proteinExistence type="predicted"/>
<name>A0A158FLY9_9BURK</name>
<comment type="caution">
    <text evidence="1">The sequence shown here is derived from an EMBL/GenBank/DDBJ whole genome shotgun (WGS) entry which is preliminary data.</text>
</comment>
<evidence type="ECO:0000313" key="1">
    <source>
        <dbReference type="EMBL" id="SAL20822.1"/>
    </source>
</evidence>
<accession>A0A158FLY9</accession>
<keyword evidence="2" id="KW-1185">Reference proteome</keyword>
<dbReference type="EMBL" id="FCOL02000003">
    <property type="protein sequence ID" value="SAL20822.1"/>
    <property type="molecule type" value="Genomic_DNA"/>
</dbReference>
<gene>
    <name evidence="1" type="ORF">AWB67_00705</name>
</gene>